<dbReference type="SUPFAM" id="SSF56784">
    <property type="entry name" value="HAD-like"/>
    <property type="match status" value="1"/>
</dbReference>
<evidence type="ECO:0000256" key="4">
    <source>
        <dbReference type="ARBA" id="ARBA00023277"/>
    </source>
</evidence>
<comment type="caution">
    <text evidence="5">The sequence shown here is derived from an EMBL/GenBank/DDBJ whole genome shotgun (WGS) entry which is preliminary data.</text>
</comment>
<dbReference type="InterPro" id="IPR023214">
    <property type="entry name" value="HAD_sf"/>
</dbReference>
<dbReference type="PANTHER" id="PTHR46193:SF18">
    <property type="entry name" value="HEXITOL PHOSPHATASE B"/>
    <property type="match status" value="1"/>
</dbReference>
<gene>
    <name evidence="5" type="ORF">KP509_06G023000</name>
</gene>
<dbReference type="Proteomes" id="UP000825935">
    <property type="component" value="Chromosome 6"/>
</dbReference>
<evidence type="ECO:0000313" key="6">
    <source>
        <dbReference type="Proteomes" id="UP000825935"/>
    </source>
</evidence>
<dbReference type="NCBIfam" id="TIGR01509">
    <property type="entry name" value="HAD-SF-IA-v3"/>
    <property type="match status" value="1"/>
</dbReference>
<keyword evidence="4" id="KW-0119">Carbohydrate metabolism</keyword>
<dbReference type="Gene3D" id="3.40.50.1000">
    <property type="entry name" value="HAD superfamily/HAD-like"/>
    <property type="match status" value="1"/>
</dbReference>
<proteinExistence type="predicted"/>
<evidence type="ECO:0000256" key="3">
    <source>
        <dbReference type="ARBA" id="ARBA00022842"/>
    </source>
</evidence>
<dbReference type="Pfam" id="PF00702">
    <property type="entry name" value="Hydrolase"/>
    <property type="match status" value="1"/>
</dbReference>
<reference evidence="5" key="1">
    <citation type="submission" date="2021-08" db="EMBL/GenBank/DDBJ databases">
        <title>WGS assembly of Ceratopteris richardii.</title>
        <authorList>
            <person name="Marchant D.B."/>
            <person name="Chen G."/>
            <person name="Jenkins J."/>
            <person name="Shu S."/>
            <person name="Leebens-Mack J."/>
            <person name="Grimwood J."/>
            <person name="Schmutz J."/>
            <person name="Soltis P."/>
            <person name="Soltis D."/>
            <person name="Chen Z.-H."/>
        </authorList>
    </citation>
    <scope>NUCLEOTIDE SEQUENCE</scope>
    <source>
        <strain evidence="5">Whitten #5841</strain>
        <tissue evidence="5">Leaf</tissue>
    </source>
</reference>
<keyword evidence="6" id="KW-1185">Reference proteome</keyword>
<dbReference type="InterPro" id="IPR051600">
    <property type="entry name" value="Beta-PGM-like"/>
</dbReference>
<dbReference type="EMBL" id="CM035411">
    <property type="protein sequence ID" value="KAH7434565.1"/>
    <property type="molecule type" value="Genomic_DNA"/>
</dbReference>
<accession>A0A8T2UM29</accession>
<evidence type="ECO:0000256" key="2">
    <source>
        <dbReference type="ARBA" id="ARBA00022723"/>
    </source>
</evidence>
<evidence type="ECO:0000313" key="5">
    <source>
        <dbReference type="EMBL" id="KAH7434565.1"/>
    </source>
</evidence>
<dbReference type="SFLD" id="SFLDG01129">
    <property type="entry name" value="C1.5:_HAD__Beta-PGM__Phosphata"/>
    <property type="match status" value="1"/>
</dbReference>
<comment type="cofactor">
    <cofactor evidence="1">
        <name>Mg(2+)</name>
        <dbReference type="ChEBI" id="CHEBI:18420"/>
    </cofactor>
</comment>
<dbReference type="AlphaFoldDB" id="A0A8T2UM29"/>
<evidence type="ECO:0000256" key="1">
    <source>
        <dbReference type="ARBA" id="ARBA00001946"/>
    </source>
</evidence>
<dbReference type="InterPro" id="IPR006439">
    <property type="entry name" value="HAD-SF_hydro_IA"/>
</dbReference>
<keyword evidence="3" id="KW-0460">Magnesium</keyword>
<sequence>MALSPTPMQSYSPSSLLNRSQVPFPVSGHALLKLSPLSPQIPLPRLSVCHEASGSISSISLICAASSASSSTGSSIMEGHGRNLSAEKVSAVLFDMDGVLCNSEERSRLAAVDLFAEMGVKVTEEDFFPFMGTGEANFLGGVARVYGVKDFDVASAKSRFFQIYLEKYAKPNSGLGFPGALDLIMQCKAAGLKVALASSADRLKIDANLAAAGLPFSVFDAIVSADAFKNLKPAPDIFLAAAKALDVATRECVVVEDALAGLQAANAAGMRCIVVTTTLSGDKLAPEGPSLIRKDIADIKLDDILKLHVSDEP</sequence>
<dbReference type="InterPro" id="IPR023198">
    <property type="entry name" value="PGP-like_dom2"/>
</dbReference>
<dbReference type="SFLD" id="SFLDG01135">
    <property type="entry name" value="C1.5.6:_HAD__Beta-PGM__Phospha"/>
    <property type="match status" value="1"/>
</dbReference>
<dbReference type="OMA" id="KWCKITD"/>
<dbReference type="GO" id="GO:0046872">
    <property type="term" value="F:metal ion binding"/>
    <property type="evidence" value="ECO:0007669"/>
    <property type="project" value="UniProtKB-KW"/>
</dbReference>
<keyword evidence="2" id="KW-0479">Metal-binding</keyword>
<protein>
    <submittedName>
        <fullName evidence="5">Uncharacterized protein</fullName>
    </submittedName>
</protein>
<dbReference type="OrthoDB" id="273823at2759"/>
<dbReference type="Gene3D" id="1.10.150.240">
    <property type="entry name" value="Putative phosphatase, domain 2"/>
    <property type="match status" value="1"/>
</dbReference>
<dbReference type="SFLD" id="SFLDS00003">
    <property type="entry name" value="Haloacid_Dehalogenase"/>
    <property type="match status" value="1"/>
</dbReference>
<dbReference type="PANTHER" id="PTHR46193">
    <property type="entry name" value="6-PHOSPHOGLUCONATE PHOSPHATASE"/>
    <property type="match status" value="1"/>
</dbReference>
<dbReference type="PRINTS" id="PR00413">
    <property type="entry name" value="HADHALOGNASE"/>
</dbReference>
<dbReference type="GO" id="GO:0003824">
    <property type="term" value="F:catalytic activity"/>
    <property type="evidence" value="ECO:0007669"/>
    <property type="project" value="UniProtKB-ARBA"/>
</dbReference>
<dbReference type="InterPro" id="IPR036412">
    <property type="entry name" value="HAD-like_sf"/>
</dbReference>
<organism evidence="5 6">
    <name type="scientific">Ceratopteris richardii</name>
    <name type="common">Triangle waterfern</name>
    <dbReference type="NCBI Taxonomy" id="49495"/>
    <lineage>
        <taxon>Eukaryota</taxon>
        <taxon>Viridiplantae</taxon>
        <taxon>Streptophyta</taxon>
        <taxon>Embryophyta</taxon>
        <taxon>Tracheophyta</taxon>
        <taxon>Polypodiopsida</taxon>
        <taxon>Polypodiidae</taxon>
        <taxon>Polypodiales</taxon>
        <taxon>Pteridineae</taxon>
        <taxon>Pteridaceae</taxon>
        <taxon>Parkerioideae</taxon>
        <taxon>Ceratopteris</taxon>
    </lineage>
</organism>
<name>A0A8T2UM29_CERRI</name>
<dbReference type="CDD" id="cd07505">
    <property type="entry name" value="HAD_BPGM-like"/>
    <property type="match status" value="1"/>
</dbReference>